<proteinExistence type="inferred from homology"/>
<evidence type="ECO:0000256" key="3">
    <source>
        <dbReference type="ARBA" id="ARBA00012584"/>
    </source>
</evidence>
<dbReference type="Gene3D" id="3.90.870.10">
    <property type="entry name" value="DHBP synthase"/>
    <property type="match status" value="1"/>
</dbReference>
<evidence type="ECO:0000256" key="6">
    <source>
        <dbReference type="ARBA" id="ARBA00022694"/>
    </source>
</evidence>
<evidence type="ECO:0000313" key="13">
    <source>
        <dbReference type="EMBL" id="OZG51256.1"/>
    </source>
</evidence>
<comment type="similarity">
    <text evidence="2">Belongs to the SUA5 family.</text>
</comment>
<keyword evidence="5" id="KW-0808">Transferase</keyword>
<dbReference type="InterPro" id="IPR006070">
    <property type="entry name" value="Sua5-like_dom"/>
</dbReference>
<sequence length="242" mass="25197">MEQLCALHTSHAAPVLPVSDESLTQAERIIAAGGLVVIPTDTIYGIACDPANNAAIDRLFTAKRRPRTKSLQVLLDSQDRLESLDLRLPAPLDVLADRFLPGPFSPICLAGPQCRLATVRADDHTQAVRVPDSDVTRRIIAVTGPLAASSANISGGPSCMTAQDAYAQLGNSVDLYIDAGPTPGAVASTIVAADPDGADGIAILRHGVIDDSRIRAVLRGAIVDSPAPAPTKPHARQNGGRA</sequence>
<evidence type="ECO:0000256" key="5">
    <source>
        <dbReference type="ARBA" id="ARBA00022679"/>
    </source>
</evidence>
<keyword evidence="6" id="KW-0819">tRNA processing</keyword>
<protein>
    <recommendedName>
        <fullName evidence="10">L-threonylcarbamoyladenylate synthase</fullName>
        <ecNumber evidence="3">2.7.7.87</ecNumber>
    </recommendedName>
    <alternativeName>
        <fullName evidence="10">L-threonylcarbamoyladenylate synthase</fullName>
    </alternativeName>
</protein>
<dbReference type="Proteomes" id="UP000216725">
    <property type="component" value="Unassembled WGS sequence"/>
</dbReference>
<dbReference type="PROSITE" id="PS51163">
    <property type="entry name" value="YRDC"/>
    <property type="match status" value="1"/>
</dbReference>
<organism evidence="13 14">
    <name type="scientific">Pseudoscardovia radai</name>
    <dbReference type="NCBI Taxonomy" id="987066"/>
    <lineage>
        <taxon>Bacteria</taxon>
        <taxon>Bacillati</taxon>
        <taxon>Actinomycetota</taxon>
        <taxon>Actinomycetes</taxon>
        <taxon>Bifidobacteriales</taxon>
        <taxon>Bifidobacteriaceae</taxon>
        <taxon>Pseudoscardovia</taxon>
    </lineage>
</organism>
<dbReference type="AlphaFoldDB" id="A0A261EX72"/>
<dbReference type="Pfam" id="PF01300">
    <property type="entry name" value="Sua5_yciO_yrdC"/>
    <property type="match status" value="1"/>
</dbReference>
<evidence type="ECO:0000256" key="1">
    <source>
        <dbReference type="ARBA" id="ARBA00004496"/>
    </source>
</evidence>
<evidence type="ECO:0000259" key="12">
    <source>
        <dbReference type="PROSITE" id="PS51163"/>
    </source>
</evidence>
<dbReference type="PANTHER" id="PTHR17490:SF16">
    <property type="entry name" value="THREONYLCARBAMOYL-AMP SYNTHASE"/>
    <property type="match status" value="1"/>
</dbReference>
<dbReference type="GO" id="GO:0005524">
    <property type="term" value="F:ATP binding"/>
    <property type="evidence" value="ECO:0007669"/>
    <property type="project" value="UniProtKB-KW"/>
</dbReference>
<evidence type="ECO:0000256" key="2">
    <source>
        <dbReference type="ARBA" id="ARBA00007663"/>
    </source>
</evidence>
<reference evidence="13 14" key="1">
    <citation type="journal article" date="2017" name="BMC Genomics">
        <title>Comparative genomic and phylogenomic analyses of the Bifidobacteriaceae family.</title>
        <authorList>
            <person name="Lugli G.A."/>
            <person name="Milani C."/>
            <person name="Turroni F."/>
            <person name="Duranti S."/>
            <person name="Mancabelli L."/>
            <person name="Mangifesta M."/>
            <person name="Ferrario C."/>
            <person name="Modesto M."/>
            <person name="Mattarelli P."/>
            <person name="Jiri K."/>
            <person name="van Sinderen D."/>
            <person name="Ventura M."/>
        </authorList>
    </citation>
    <scope>NUCLEOTIDE SEQUENCE [LARGE SCALE GENOMIC DNA]</scope>
    <source>
        <strain evidence="13 14">DSM 24742</strain>
    </source>
</reference>
<dbReference type="OrthoDB" id="9814580at2"/>
<dbReference type="GO" id="GO:0000049">
    <property type="term" value="F:tRNA binding"/>
    <property type="evidence" value="ECO:0007669"/>
    <property type="project" value="TreeGrafter"/>
</dbReference>
<evidence type="ECO:0000313" key="14">
    <source>
        <dbReference type="Proteomes" id="UP000216725"/>
    </source>
</evidence>
<dbReference type="EMBL" id="MWWR01000009">
    <property type="protein sequence ID" value="OZG51256.1"/>
    <property type="molecule type" value="Genomic_DNA"/>
</dbReference>
<dbReference type="GO" id="GO:0005737">
    <property type="term" value="C:cytoplasm"/>
    <property type="evidence" value="ECO:0007669"/>
    <property type="project" value="UniProtKB-SubCell"/>
</dbReference>
<dbReference type="GO" id="GO:0006450">
    <property type="term" value="P:regulation of translational fidelity"/>
    <property type="evidence" value="ECO:0007669"/>
    <property type="project" value="TreeGrafter"/>
</dbReference>
<dbReference type="GO" id="GO:0003725">
    <property type="term" value="F:double-stranded RNA binding"/>
    <property type="evidence" value="ECO:0007669"/>
    <property type="project" value="InterPro"/>
</dbReference>
<name>A0A261EX72_9BIFI</name>
<evidence type="ECO:0000256" key="9">
    <source>
        <dbReference type="ARBA" id="ARBA00022840"/>
    </source>
</evidence>
<keyword evidence="7" id="KW-0548">Nucleotidyltransferase</keyword>
<evidence type="ECO:0000256" key="10">
    <source>
        <dbReference type="ARBA" id="ARBA00029774"/>
    </source>
</evidence>
<evidence type="ECO:0000256" key="11">
    <source>
        <dbReference type="ARBA" id="ARBA00048366"/>
    </source>
</evidence>
<evidence type="ECO:0000256" key="8">
    <source>
        <dbReference type="ARBA" id="ARBA00022741"/>
    </source>
</evidence>
<comment type="caution">
    <text evidence="13">The sequence shown here is derived from an EMBL/GenBank/DDBJ whole genome shotgun (WGS) entry which is preliminary data.</text>
</comment>
<keyword evidence="14" id="KW-1185">Reference proteome</keyword>
<dbReference type="PANTHER" id="PTHR17490">
    <property type="entry name" value="SUA5"/>
    <property type="match status" value="1"/>
</dbReference>
<accession>A0A261EX72</accession>
<dbReference type="InterPro" id="IPR050156">
    <property type="entry name" value="TC-AMP_synthase_SUA5"/>
</dbReference>
<keyword evidence="4" id="KW-0963">Cytoplasm</keyword>
<dbReference type="RefSeq" id="WP_094661017.1">
    <property type="nucleotide sequence ID" value="NZ_MWWR01000009.1"/>
</dbReference>
<keyword evidence="9" id="KW-0067">ATP-binding</keyword>
<dbReference type="NCBIfam" id="TIGR00057">
    <property type="entry name" value="L-threonylcarbamoyladenylate synthase"/>
    <property type="match status" value="1"/>
</dbReference>
<dbReference type="GO" id="GO:0061710">
    <property type="term" value="F:L-threonylcarbamoyladenylate synthase"/>
    <property type="evidence" value="ECO:0007669"/>
    <property type="project" value="UniProtKB-EC"/>
</dbReference>
<evidence type="ECO:0000256" key="4">
    <source>
        <dbReference type="ARBA" id="ARBA00022490"/>
    </source>
</evidence>
<dbReference type="SUPFAM" id="SSF55821">
    <property type="entry name" value="YrdC/RibB"/>
    <property type="match status" value="1"/>
</dbReference>
<dbReference type="GO" id="GO:0008033">
    <property type="term" value="P:tRNA processing"/>
    <property type="evidence" value="ECO:0007669"/>
    <property type="project" value="UniProtKB-KW"/>
</dbReference>
<comment type="catalytic activity">
    <reaction evidence="11">
        <text>L-threonine + hydrogencarbonate + ATP = L-threonylcarbamoyladenylate + diphosphate + H2O</text>
        <dbReference type="Rhea" id="RHEA:36407"/>
        <dbReference type="ChEBI" id="CHEBI:15377"/>
        <dbReference type="ChEBI" id="CHEBI:17544"/>
        <dbReference type="ChEBI" id="CHEBI:30616"/>
        <dbReference type="ChEBI" id="CHEBI:33019"/>
        <dbReference type="ChEBI" id="CHEBI:57926"/>
        <dbReference type="ChEBI" id="CHEBI:73682"/>
        <dbReference type="EC" id="2.7.7.87"/>
    </reaction>
</comment>
<evidence type="ECO:0000256" key="7">
    <source>
        <dbReference type="ARBA" id="ARBA00022695"/>
    </source>
</evidence>
<dbReference type="InterPro" id="IPR017945">
    <property type="entry name" value="DHBP_synth_RibB-like_a/b_dom"/>
</dbReference>
<dbReference type="EC" id="2.7.7.87" evidence="3"/>
<comment type="subcellular location">
    <subcellularLocation>
        <location evidence="1">Cytoplasm</location>
    </subcellularLocation>
</comment>
<keyword evidence="8" id="KW-0547">Nucleotide-binding</keyword>
<gene>
    <name evidence="13" type="ORF">PSRA_1200</name>
</gene>
<feature type="domain" description="YrdC-like" evidence="12">
    <location>
        <begin position="20"/>
        <end position="209"/>
    </location>
</feature>